<organism evidence="2 3">
    <name type="scientific">Colletotrichum higginsianum (strain IMI 349063)</name>
    <name type="common">Crucifer anthracnose fungus</name>
    <dbReference type="NCBI Taxonomy" id="759273"/>
    <lineage>
        <taxon>Eukaryota</taxon>
        <taxon>Fungi</taxon>
        <taxon>Dikarya</taxon>
        <taxon>Ascomycota</taxon>
        <taxon>Pezizomycotina</taxon>
        <taxon>Sordariomycetes</taxon>
        <taxon>Hypocreomycetidae</taxon>
        <taxon>Glomerellales</taxon>
        <taxon>Glomerellaceae</taxon>
        <taxon>Colletotrichum</taxon>
        <taxon>Colletotrichum destructivum species complex</taxon>
    </lineage>
</organism>
<proteinExistence type="predicted"/>
<protein>
    <submittedName>
        <fullName evidence="2">Uncharacterized protein</fullName>
    </submittedName>
</protein>
<dbReference type="EMBL" id="CACQ02002041">
    <property type="protein sequence ID" value="CCF36567.1"/>
    <property type="molecule type" value="Genomic_DNA"/>
</dbReference>
<evidence type="ECO:0000313" key="3">
    <source>
        <dbReference type="Proteomes" id="UP000007174"/>
    </source>
</evidence>
<name>H1V8L4_COLHI</name>
<feature type="region of interest" description="Disordered" evidence="1">
    <location>
        <begin position="59"/>
        <end position="84"/>
    </location>
</feature>
<dbReference type="Proteomes" id="UP000007174">
    <property type="component" value="Unassembled WGS sequence"/>
</dbReference>
<reference evidence="3" key="1">
    <citation type="journal article" date="2012" name="Nat. Genet.">
        <title>Lifestyle transitions in plant pathogenic Colletotrichum fungi deciphered by genome and transcriptome analyses.</title>
        <authorList>
            <person name="O'Connell R.J."/>
            <person name="Thon M.R."/>
            <person name="Hacquard S."/>
            <person name="Amyotte S.G."/>
            <person name="Kleemann J."/>
            <person name="Torres M.F."/>
            <person name="Damm U."/>
            <person name="Buiate E.A."/>
            <person name="Epstein L."/>
            <person name="Alkan N."/>
            <person name="Altmueller J."/>
            <person name="Alvarado-Balderrama L."/>
            <person name="Bauser C.A."/>
            <person name="Becker C."/>
            <person name="Birren B.W."/>
            <person name="Chen Z."/>
            <person name="Choi J."/>
            <person name="Crouch J.A."/>
            <person name="Duvick J.P."/>
            <person name="Farman M.A."/>
            <person name="Gan P."/>
            <person name="Heiman D."/>
            <person name="Henrissat B."/>
            <person name="Howard R.J."/>
            <person name="Kabbage M."/>
            <person name="Koch C."/>
            <person name="Kracher B."/>
            <person name="Kubo Y."/>
            <person name="Law A.D."/>
            <person name="Lebrun M.-H."/>
            <person name="Lee Y.-H."/>
            <person name="Miyara I."/>
            <person name="Moore N."/>
            <person name="Neumann U."/>
            <person name="Nordstroem K."/>
            <person name="Panaccione D.G."/>
            <person name="Panstruga R."/>
            <person name="Place M."/>
            <person name="Proctor R.H."/>
            <person name="Prusky D."/>
            <person name="Rech G."/>
            <person name="Reinhardt R."/>
            <person name="Rollins J.A."/>
            <person name="Rounsley S."/>
            <person name="Schardl C.L."/>
            <person name="Schwartz D.C."/>
            <person name="Shenoy N."/>
            <person name="Shirasu K."/>
            <person name="Sikhakolli U.R."/>
            <person name="Stueber K."/>
            <person name="Sukno S.A."/>
            <person name="Sweigard J.A."/>
            <person name="Takano Y."/>
            <person name="Takahara H."/>
            <person name="Trail F."/>
            <person name="van der Does H.C."/>
            <person name="Voll L.M."/>
            <person name="Will I."/>
            <person name="Young S."/>
            <person name="Zeng Q."/>
            <person name="Zhang J."/>
            <person name="Zhou S."/>
            <person name="Dickman M.B."/>
            <person name="Schulze-Lefert P."/>
            <person name="Ver Loren van Themaat E."/>
            <person name="Ma L.-J."/>
            <person name="Vaillancourt L.J."/>
        </authorList>
    </citation>
    <scope>NUCLEOTIDE SEQUENCE [LARGE SCALE GENOMIC DNA]</scope>
    <source>
        <strain evidence="3">IMI 349063</strain>
    </source>
</reference>
<gene>
    <name evidence="2" type="ORF">CH063_08107</name>
</gene>
<sequence length="110" mass="12481">MNDAAYYFKQNNRINGLTLIPVPAEVPRHLALPRNYPRHEAHRRPQHPHRVAPLCARRVRAPPRRDGPRTHPLPHLDGQDGVAGHGALRRGHVVGGNEEFLVFVCKSRFV</sequence>
<accession>H1V8L4</accession>
<dbReference type="HOGENOM" id="CLU_2170893_0_0_1"/>
<dbReference type="AlphaFoldDB" id="H1V8L4"/>
<evidence type="ECO:0000256" key="1">
    <source>
        <dbReference type="SAM" id="MobiDB-lite"/>
    </source>
</evidence>
<evidence type="ECO:0000313" key="2">
    <source>
        <dbReference type="EMBL" id="CCF36567.1"/>
    </source>
</evidence>